<dbReference type="PROSITE" id="PS50076">
    <property type="entry name" value="DNAJ_2"/>
    <property type="match status" value="1"/>
</dbReference>
<protein>
    <submittedName>
        <fullName evidence="3">Domain containing</fullName>
    </submittedName>
</protein>
<dbReference type="SUPFAM" id="SSF89372">
    <property type="entry name" value="Fucose-specific lectin"/>
    <property type="match status" value="1"/>
</dbReference>
<dbReference type="STRING" id="3076.A0A2P6U496"/>
<feature type="region of interest" description="Disordered" evidence="1">
    <location>
        <begin position="436"/>
        <end position="470"/>
    </location>
</feature>
<keyword evidence="4" id="KW-1185">Reference proteome</keyword>
<name>A0A2P6U496_CHLSO</name>
<feature type="compositionally biased region" description="Basic and acidic residues" evidence="1">
    <location>
        <begin position="549"/>
        <end position="562"/>
    </location>
</feature>
<dbReference type="OrthoDB" id="10250354at2759"/>
<evidence type="ECO:0000256" key="1">
    <source>
        <dbReference type="SAM" id="MobiDB-lite"/>
    </source>
</evidence>
<dbReference type="PANTHER" id="PTHR24074">
    <property type="entry name" value="CO-CHAPERONE PROTEIN DJLA"/>
    <property type="match status" value="1"/>
</dbReference>
<proteinExistence type="predicted"/>
<evidence type="ECO:0000259" key="2">
    <source>
        <dbReference type="PROSITE" id="PS50076"/>
    </source>
</evidence>
<evidence type="ECO:0000313" key="4">
    <source>
        <dbReference type="Proteomes" id="UP000239899"/>
    </source>
</evidence>
<dbReference type="InterPro" id="IPR018253">
    <property type="entry name" value="DnaJ_domain_CS"/>
</dbReference>
<dbReference type="PROSITE" id="PS00636">
    <property type="entry name" value="DNAJ_1"/>
    <property type="match status" value="1"/>
</dbReference>
<dbReference type="Pfam" id="PF00226">
    <property type="entry name" value="DnaJ"/>
    <property type="match status" value="1"/>
</dbReference>
<reference evidence="3 4" key="1">
    <citation type="journal article" date="2018" name="Plant J.">
        <title>Genome sequences of Chlorella sorokiniana UTEX 1602 and Micractinium conductrix SAG 241.80: implications to maltose excretion by a green alga.</title>
        <authorList>
            <person name="Arriola M.B."/>
            <person name="Velmurugan N."/>
            <person name="Zhang Y."/>
            <person name="Plunkett M.H."/>
            <person name="Hondzo H."/>
            <person name="Barney B.M."/>
        </authorList>
    </citation>
    <scope>NUCLEOTIDE SEQUENCE [LARGE SCALE GENOMIC DNA]</scope>
    <source>
        <strain evidence="4">UTEX 1602</strain>
    </source>
</reference>
<dbReference type="InterPro" id="IPR001623">
    <property type="entry name" value="DnaJ_domain"/>
</dbReference>
<comment type="caution">
    <text evidence="3">The sequence shown here is derived from an EMBL/GenBank/DDBJ whole genome shotgun (WGS) entry which is preliminary data.</text>
</comment>
<feature type="compositionally biased region" description="Pro residues" evidence="1">
    <location>
        <begin position="566"/>
        <end position="576"/>
    </location>
</feature>
<feature type="compositionally biased region" description="Basic and acidic residues" evidence="1">
    <location>
        <begin position="436"/>
        <end position="451"/>
    </location>
</feature>
<sequence>MAWLAAAAAAPWRRPAAGGLAWARCYSSSAVDALLQEYEDGRAPQVVPFEIGEEEARRKFLAWQAGRARLAPLSLLPPGGPWRMRPALLPFWLFDVRARVEYAGSVGMADKHSGSMAWWNSGWKELPPCEHSWQQDAMLRVYASYKYRRDYAQVVNSSWALKRLQPLPLEDARRGQFLSHLPAGSSQAATLDMPALQQAIAWELVLRNLRETEQRAAEQRLLASHGAAQVRDVHARLHVLEHSAQLAFLPAFHLEYEHGESFNAHGERVPAQYEAIIAGTAEGGVAGTRKYSAHKAGGGLLLGAVAASAAAAPLLGIDPWSLVNIETAFALASASSLAGLSARMLPVWLHVAEEGRRLRASDAEFERVVSLGVGPLDTGTDEQEDLRSSAEWRRWEHVGSSEPWREHKRQIWAEELLESQQRRRLERQLLRDRLQADRERQEEEERREERRRARWGHSSHHHHWQRGAQFSGGVRGGGRADYLGFYRLLGLEAASGQGHTHISQDEIKRAFRRAALRWHPDKQEVADEAGRRAARERFQQIRAAYETLRDPERRRAYDRGEAVDIPSPPSPSPPPSTTGTFADPHIVSALSFTGAAFNATAAISSPVACSNMPAKGVVYRWASGSTAIGMLTASTCGLTNADTSISILSSATPTGGPFTCEGGNDDAGAAVCTSSDNDLASTVSVAFAQNKYYFIVVGVNSDETNPIRVSVTATTGVPSPPPPSPAVSQSWEALGATDLSSGEPSALEAGVSAGGNPVVVVSDTASSMPRARVLEWSGSAWSALGGVLNNADDASLAVGSGNTYVAFVATDAGNRLRVSQLSSGSWSALSTTGLPDAAASGVTLRAAADGTLYLACSVVDGSTGDATSSLYKHAAGGTTWQAQPALTFEVTTPLRLAADGVPLLLGSNSGGSTCVMKLSNGAWAAAGPCSQFDYAASPFIAVAPTSGTILVSYTDVLTSETRVISLGPTSYTTIGGVLPTSSDLSSCQLVAHSDSKLAVACLESSATQPAVLLYDGSKWTATPTAGLPAQAAQLRLASTPSGTLFTAYSDPGASGAAGADKYLVQL</sequence>
<dbReference type="Gene3D" id="1.10.287.110">
    <property type="entry name" value="DnaJ domain"/>
    <property type="match status" value="1"/>
</dbReference>
<accession>A0A2P6U496</accession>
<dbReference type="InterPro" id="IPR050817">
    <property type="entry name" value="DjlA_DnaK_co-chaperone"/>
</dbReference>
<gene>
    <name evidence="3" type="ORF">C2E21_0459</name>
</gene>
<dbReference type="SUPFAM" id="SSF46565">
    <property type="entry name" value="Chaperone J-domain"/>
    <property type="match status" value="1"/>
</dbReference>
<dbReference type="InterPro" id="IPR036869">
    <property type="entry name" value="J_dom_sf"/>
</dbReference>
<dbReference type="SMART" id="SM00271">
    <property type="entry name" value="DnaJ"/>
    <property type="match status" value="1"/>
</dbReference>
<evidence type="ECO:0000313" key="3">
    <source>
        <dbReference type="EMBL" id="PRW61135.1"/>
    </source>
</evidence>
<dbReference type="EMBL" id="LHPG02000001">
    <property type="protein sequence ID" value="PRW61135.1"/>
    <property type="molecule type" value="Genomic_DNA"/>
</dbReference>
<feature type="region of interest" description="Disordered" evidence="1">
    <location>
        <begin position="549"/>
        <end position="581"/>
    </location>
</feature>
<dbReference type="Proteomes" id="UP000239899">
    <property type="component" value="Unassembled WGS sequence"/>
</dbReference>
<dbReference type="PRINTS" id="PR00625">
    <property type="entry name" value="JDOMAIN"/>
</dbReference>
<dbReference type="CDD" id="cd06257">
    <property type="entry name" value="DnaJ"/>
    <property type="match status" value="1"/>
</dbReference>
<organism evidence="3 4">
    <name type="scientific">Chlorella sorokiniana</name>
    <name type="common">Freshwater green alga</name>
    <dbReference type="NCBI Taxonomy" id="3076"/>
    <lineage>
        <taxon>Eukaryota</taxon>
        <taxon>Viridiplantae</taxon>
        <taxon>Chlorophyta</taxon>
        <taxon>core chlorophytes</taxon>
        <taxon>Trebouxiophyceae</taxon>
        <taxon>Chlorellales</taxon>
        <taxon>Chlorellaceae</taxon>
        <taxon>Chlorella clade</taxon>
        <taxon>Chlorella</taxon>
    </lineage>
</organism>
<feature type="compositionally biased region" description="Basic residues" evidence="1">
    <location>
        <begin position="452"/>
        <end position="465"/>
    </location>
</feature>
<feature type="domain" description="J" evidence="2">
    <location>
        <begin position="484"/>
        <end position="561"/>
    </location>
</feature>
<dbReference type="AlphaFoldDB" id="A0A2P6U496"/>